<evidence type="ECO:0000256" key="1">
    <source>
        <dbReference type="SAM" id="SignalP"/>
    </source>
</evidence>
<feature type="signal peptide" evidence="1">
    <location>
        <begin position="1"/>
        <end position="21"/>
    </location>
</feature>
<organism evidence="2">
    <name type="scientific">Salmonella enterica</name>
    <name type="common">Salmonella choleraesuis</name>
    <dbReference type="NCBI Taxonomy" id="28901"/>
    <lineage>
        <taxon>Bacteria</taxon>
        <taxon>Pseudomonadati</taxon>
        <taxon>Pseudomonadota</taxon>
        <taxon>Gammaproteobacteria</taxon>
        <taxon>Enterobacterales</taxon>
        <taxon>Enterobacteriaceae</taxon>
        <taxon>Salmonella</taxon>
    </lineage>
</organism>
<evidence type="ECO:0000313" key="2">
    <source>
        <dbReference type="EMBL" id="EBU3912415.1"/>
    </source>
</evidence>
<proteinExistence type="predicted"/>
<keyword evidence="1" id="KW-0732">Signal</keyword>
<feature type="chain" id="PRO_5026322580" description="Fimbrial protein" evidence="1">
    <location>
        <begin position="22"/>
        <end position="149"/>
    </location>
</feature>
<reference evidence="2" key="1">
    <citation type="submission" date="2018-07" db="EMBL/GenBank/DDBJ databases">
        <authorList>
            <consortium name="PulseNet: The National Subtyping Network for Foodborne Disease Surveillance"/>
            <person name="Tarr C.L."/>
            <person name="Trees E."/>
            <person name="Katz L.S."/>
            <person name="Carleton-Romer H.A."/>
            <person name="Stroika S."/>
            <person name="Kucerova Z."/>
            <person name="Roache K.F."/>
            <person name="Sabol A.L."/>
            <person name="Besser J."/>
            <person name="Gerner-Smidt P."/>
        </authorList>
    </citation>
    <scope>NUCLEOTIDE SEQUENCE</scope>
    <source>
        <strain evidence="2">PNUSAS029138</strain>
    </source>
</reference>
<sequence length="149" mass="15383">MKKMLIAACSAATLFAGAAHATSYDSSHSAGQNVLGQTEFDITFTSPSVSPRFNTVISTFTLDKITNGTLLADTVVHMPSGSSAFLTSDFTGDNHAKLKANLNSTYAVTDDTGVSGTGGEDIHIVLSATAGSFVPGTAHVTYTLNDFAV</sequence>
<name>A0A5V4Z6K2_SALER</name>
<gene>
    <name evidence="2" type="ORF">CWK15_13305</name>
</gene>
<dbReference type="AlphaFoldDB" id="A0A5V4Z6K2"/>
<comment type="caution">
    <text evidence="2">The sequence shown here is derived from an EMBL/GenBank/DDBJ whole genome shotgun (WGS) entry which is preliminary data.</text>
</comment>
<accession>A0A5V4Z6K2</accession>
<dbReference type="EMBL" id="AAHBYH010000010">
    <property type="protein sequence ID" value="EBU3912415.1"/>
    <property type="molecule type" value="Genomic_DNA"/>
</dbReference>
<protein>
    <recommendedName>
        <fullName evidence="3">Fimbrial protein</fullName>
    </recommendedName>
</protein>
<evidence type="ECO:0008006" key="3">
    <source>
        <dbReference type="Google" id="ProtNLM"/>
    </source>
</evidence>